<dbReference type="GO" id="GO:0003755">
    <property type="term" value="F:peptidyl-prolyl cis-trans isomerase activity"/>
    <property type="evidence" value="ECO:0007669"/>
    <property type="project" value="UniProtKB-KW"/>
</dbReference>
<evidence type="ECO:0000256" key="2">
    <source>
        <dbReference type="PROSITE-ProRule" id="PRU00277"/>
    </source>
</evidence>
<dbReference type="InterPro" id="IPR038152">
    <property type="entry name" value="Carbam_trans_C_sf"/>
</dbReference>
<dbReference type="PROSITE" id="PS50059">
    <property type="entry name" value="FKBP_PPIASE"/>
    <property type="match status" value="1"/>
</dbReference>
<dbReference type="EMBL" id="CAMXCT020004669">
    <property type="protein sequence ID" value="CAL1163314.1"/>
    <property type="molecule type" value="Genomic_DNA"/>
</dbReference>
<dbReference type="Pfam" id="PF00254">
    <property type="entry name" value="FKBP_C"/>
    <property type="match status" value="1"/>
</dbReference>
<proteinExistence type="inferred from homology"/>
<comment type="similarity">
    <text evidence="1">Belongs to the NodU/CmcH family.</text>
</comment>
<keyword evidence="2" id="KW-0413">Isomerase</keyword>
<dbReference type="EMBL" id="CAMXCT030004669">
    <property type="protein sequence ID" value="CAL4797251.1"/>
    <property type="molecule type" value="Genomic_DNA"/>
</dbReference>
<reference evidence="4" key="1">
    <citation type="submission" date="2022-10" db="EMBL/GenBank/DDBJ databases">
        <authorList>
            <person name="Chen Y."/>
            <person name="Dougan E. K."/>
            <person name="Chan C."/>
            <person name="Rhodes N."/>
            <person name="Thang M."/>
        </authorList>
    </citation>
    <scope>NUCLEOTIDE SEQUENCE</scope>
</reference>
<dbReference type="Proteomes" id="UP001152797">
    <property type="component" value="Unassembled WGS sequence"/>
</dbReference>
<keyword evidence="2" id="KW-0697">Rotamase</keyword>
<dbReference type="InterPro" id="IPR001179">
    <property type="entry name" value="PPIase_FKBP_dom"/>
</dbReference>
<reference evidence="5 6" key="2">
    <citation type="submission" date="2024-05" db="EMBL/GenBank/DDBJ databases">
        <authorList>
            <person name="Chen Y."/>
            <person name="Shah S."/>
            <person name="Dougan E. K."/>
            <person name="Thang M."/>
            <person name="Chan C."/>
        </authorList>
    </citation>
    <scope>NUCLEOTIDE SEQUENCE [LARGE SCALE GENOMIC DNA]</scope>
</reference>
<dbReference type="Gene3D" id="3.10.50.40">
    <property type="match status" value="1"/>
</dbReference>
<evidence type="ECO:0000256" key="1">
    <source>
        <dbReference type="ARBA" id="ARBA00006129"/>
    </source>
</evidence>
<sequence>MAAFELPDGVSKRIVSEGLGSKRPCSGDEVHVTFIGWIKAQAEDVEFHRLEEFHFTMGAQEVNQGMDLGVATMRKGEVAMLDLSPEFAYGAEGVPGKIPPHCALTFQVTLLWWKPPGASALTADGGVLKSLRRAGSGPKPGSGSTVVLKAMVAMEDGQQELGTLEGQVSDLKILELPARTLEICVTSMLESEKAEMTLAAPYLGDSSACSMSLELELLKVMVVQECSYFKEKTGEKNFPKMTQKWLQEGVGSDKPTALSKVTALVDGRCYSWTLMLGDPEDLPKAEAVECGLLNMTVGARCEVSVAHPEQLSSVVVELRGLERRLQGMACHLMGSAEQWRAVGLGPKVSDISNGTHVHASYSFENLHRRKPLTIAMSLFGHSMGFAATLGGDVLAVLELERYHKIRYFDLRVLTGMNENFRNIGHLCEWVMDHRQQSCIERLTSMEPEPDEDDASFEIRAMKQREKVLYENAMERYMKPALHQLCQLAHLKLRVLGDRRAQDADPAGSCEIQYDIAVSPAHCLSSSQYGAMLVQLIKPYVQASEWLLVDHHHAHAAMGWLDSPFYRQKGYSSLILSYDGGGGDGNLRLFLGKSGDHNLKALGPGQAWHSYGNVYEMASSLVRDLAWGTPYGSKPPCPYGKKTSCQMALAGSFMAFAAIGNVREEWRPGAQLYLSRGLWNEKLWPSPFGGECTLHCFLNESSVDGGDPDWWYRYVTSGQHVGGCLDHAYTRRGASYSGWTRYYFACDNSDSVEQSQQMDRDFAATIQDEFDQEILTLVRTKLDVAEVVPNSLVITGGSAMNVKTNTALARGLNLPTHVPPAPGDAGIPLGAAWLMHPPPADQRVGLQGAGVQFTGAPLTDNKGQLLTPSDLEDLAQRYAATRIQSMGSFELLAGLLIRSESIVAVARGGAEFGPRALGHRSFLAAAHRGELKERLNRLKHRKWYRPCAPIVAREDLELLFEPGPDLAYGIPYMSFAPPLQKWVKKWLPGITHLDGTARPQTVDREDDPWMHSLLHAVRQEMAQKFQDSGTEIPHKVGVLINTSLNPKGMPIASDPMDILQLFCAPEGRELDFVLLEETWLFERRTAMLAGLCDHINIGPAGSDAPGSFPDGLPVI</sequence>
<dbReference type="InterPro" id="IPR051338">
    <property type="entry name" value="NodU/CmcH_Carbamoyltrnsfr"/>
</dbReference>
<dbReference type="SUPFAM" id="SSF54534">
    <property type="entry name" value="FKBP-like"/>
    <property type="match status" value="1"/>
</dbReference>
<dbReference type="PANTHER" id="PTHR34847">
    <property type="entry name" value="NODULATION PROTEIN U"/>
    <property type="match status" value="1"/>
</dbReference>
<comment type="caution">
    <text evidence="4">The sequence shown here is derived from an EMBL/GenBank/DDBJ whole genome shotgun (WGS) entry which is preliminary data.</text>
</comment>
<keyword evidence="6" id="KW-1185">Reference proteome</keyword>
<organism evidence="4">
    <name type="scientific">Cladocopium goreaui</name>
    <dbReference type="NCBI Taxonomy" id="2562237"/>
    <lineage>
        <taxon>Eukaryota</taxon>
        <taxon>Sar</taxon>
        <taxon>Alveolata</taxon>
        <taxon>Dinophyceae</taxon>
        <taxon>Suessiales</taxon>
        <taxon>Symbiodiniaceae</taxon>
        <taxon>Cladocopium</taxon>
    </lineage>
</organism>
<name>A0A9P1DGB2_9DINO</name>
<evidence type="ECO:0000259" key="3">
    <source>
        <dbReference type="PROSITE" id="PS50059"/>
    </source>
</evidence>
<dbReference type="Pfam" id="PF16861">
    <property type="entry name" value="Carbam_trans_C"/>
    <property type="match status" value="1"/>
</dbReference>
<evidence type="ECO:0000313" key="4">
    <source>
        <dbReference type="EMBL" id="CAI4009939.1"/>
    </source>
</evidence>
<protein>
    <recommendedName>
        <fullName evidence="2">peptidylprolyl isomerase</fullName>
        <ecNumber evidence="2">5.2.1.8</ecNumber>
    </recommendedName>
</protein>
<dbReference type="Gene3D" id="3.30.420.40">
    <property type="match status" value="1"/>
</dbReference>
<dbReference type="PANTHER" id="PTHR34847:SF1">
    <property type="entry name" value="NODULATION PROTEIN U"/>
    <property type="match status" value="1"/>
</dbReference>
<gene>
    <name evidence="4" type="ORF">C1SCF055_LOCUS35263</name>
</gene>
<comment type="catalytic activity">
    <reaction evidence="2">
        <text>[protein]-peptidylproline (omega=180) = [protein]-peptidylproline (omega=0)</text>
        <dbReference type="Rhea" id="RHEA:16237"/>
        <dbReference type="Rhea" id="RHEA-COMP:10747"/>
        <dbReference type="Rhea" id="RHEA-COMP:10748"/>
        <dbReference type="ChEBI" id="CHEBI:83833"/>
        <dbReference type="ChEBI" id="CHEBI:83834"/>
        <dbReference type="EC" id="5.2.1.8"/>
    </reaction>
</comment>
<dbReference type="InterPro" id="IPR046357">
    <property type="entry name" value="PPIase_dom_sf"/>
</dbReference>
<dbReference type="AlphaFoldDB" id="A0A9P1DGB2"/>
<dbReference type="Gene3D" id="3.90.870.20">
    <property type="entry name" value="Carbamoyltransferase, C-terminal domain"/>
    <property type="match status" value="1"/>
</dbReference>
<dbReference type="InterPro" id="IPR031730">
    <property type="entry name" value="Carbam_trans_C"/>
</dbReference>
<accession>A0A9P1DGB2</accession>
<dbReference type="OrthoDB" id="1902587at2759"/>
<dbReference type="Pfam" id="PF02543">
    <property type="entry name" value="Carbam_trans_N"/>
    <property type="match status" value="1"/>
</dbReference>
<evidence type="ECO:0000313" key="5">
    <source>
        <dbReference type="EMBL" id="CAL4797251.1"/>
    </source>
</evidence>
<feature type="domain" description="PPIase FKBP-type" evidence="3">
    <location>
        <begin position="27"/>
        <end position="114"/>
    </location>
</feature>
<dbReference type="InterPro" id="IPR003696">
    <property type="entry name" value="Carbtransf_dom"/>
</dbReference>
<evidence type="ECO:0000313" key="6">
    <source>
        <dbReference type="Proteomes" id="UP001152797"/>
    </source>
</evidence>
<dbReference type="EMBL" id="CAMXCT010004669">
    <property type="protein sequence ID" value="CAI4009939.1"/>
    <property type="molecule type" value="Genomic_DNA"/>
</dbReference>
<dbReference type="EC" id="5.2.1.8" evidence="2"/>